<dbReference type="EMBL" id="GGEC01093635">
    <property type="protein sequence ID" value="MBX74119.1"/>
    <property type="molecule type" value="Transcribed_RNA"/>
</dbReference>
<organism evidence="1">
    <name type="scientific">Rhizophora mucronata</name>
    <name type="common">Asiatic mangrove</name>
    <dbReference type="NCBI Taxonomy" id="61149"/>
    <lineage>
        <taxon>Eukaryota</taxon>
        <taxon>Viridiplantae</taxon>
        <taxon>Streptophyta</taxon>
        <taxon>Embryophyta</taxon>
        <taxon>Tracheophyta</taxon>
        <taxon>Spermatophyta</taxon>
        <taxon>Magnoliopsida</taxon>
        <taxon>eudicotyledons</taxon>
        <taxon>Gunneridae</taxon>
        <taxon>Pentapetalae</taxon>
        <taxon>rosids</taxon>
        <taxon>fabids</taxon>
        <taxon>Malpighiales</taxon>
        <taxon>Rhizophoraceae</taxon>
        <taxon>Rhizophora</taxon>
    </lineage>
</organism>
<reference evidence="1" key="1">
    <citation type="submission" date="2018-02" db="EMBL/GenBank/DDBJ databases">
        <title>Rhizophora mucronata_Transcriptome.</title>
        <authorList>
            <person name="Meera S.P."/>
            <person name="Sreeshan A."/>
            <person name="Augustine A."/>
        </authorList>
    </citation>
    <scope>NUCLEOTIDE SEQUENCE</scope>
    <source>
        <tissue evidence="1">Leaf</tissue>
    </source>
</reference>
<accession>A0A2P2R4C8</accession>
<evidence type="ECO:0000313" key="1">
    <source>
        <dbReference type="EMBL" id="MBX74119.1"/>
    </source>
</evidence>
<proteinExistence type="predicted"/>
<name>A0A2P2R4C8_RHIMU</name>
<dbReference type="AlphaFoldDB" id="A0A2P2R4C8"/>
<protein>
    <submittedName>
        <fullName evidence="1">Uncharacterized protein</fullName>
    </submittedName>
</protein>
<sequence length="27" mass="2903">MPLVHKGRPSLARNTVLRTHLVVGGGH</sequence>